<name>A0ABM9N924_9RICK</name>
<keyword evidence="2" id="KW-1185">Reference proteome</keyword>
<gene>
    <name evidence="1" type="ORF">CAXC1_50004</name>
</gene>
<reference evidence="1 2" key="1">
    <citation type="submission" date="2024-01" db="EMBL/GenBank/DDBJ databases">
        <authorList>
            <person name="Kunselman E."/>
        </authorList>
    </citation>
    <scope>NUCLEOTIDE SEQUENCE [LARGE SCALE GENOMIC DNA]</scope>
    <source>
        <strain evidence="1">2 abalone samples</strain>
    </source>
</reference>
<dbReference type="EMBL" id="CAWVOK010000031">
    <property type="protein sequence ID" value="CAK8163445.1"/>
    <property type="molecule type" value="Genomic_DNA"/>
</dbReference>
<dbReference type="RefSeq" id="WP_338364659.1">
    <property type="nucleotide sequence ID" value="NZ_CAWVOK010000031.1"/>
</dbReference>
<sequence length="64" mass="7217">MQTIITTKYQLTFTKPANSLFNEKLAKIDEPPVMANTTNDTNVTGRSIQCKKCITMHTNGRNSR</sequence>
<evidence type="ECO:0000313" key="2">
    <source>
        <dbReference type="Proteomes" id="UP001314181"/>
    </source>
</evidence>
<accession>A0ABM9N924</accession>
<evidence type="ECO:0000313" key="1">
    <source>
        <dbReference type="EMBL" id="CAK8163445.1"/>
    </source>
</evidence>
<protein>
    <submittedName>
        <fullName evidence="1">Uncharacterized protein</fullName>
    </submittedName>
</protein>
<dbReference type="Proteomes" id="UP001314181">
    <property type="component" value="Unassembled WGS sequence"/>
</dbReference>
<proteinExistence type="predicted"/>
<comment type="caution">
    <text evidence="1">The sequence shown here is derived from an EMBL/GenBank/DDBJ whole genome shotgun (WGS) entry which is preliminary data.</text>
</comment>
<organism evidence="1 2">
    <name type="scientific">Candidatus Xenohaliotis californiensis</name>
    <dbReference type="NCBI Taxonomy" id="84677"/>
    <lineage>
        <taxon>Bacteria</taxon>
        <taxon>Pseudomonadati</taxon>
        <taxon>Pseudomonadota</taxon>
        <taxon>Alphaproteobacteria</taxon>
        <taxon>Rickettsiales</taxon>
        <taxon>Anaplasmataceae</taxon>
        <taxon>Candidatus Xenohaliotis</taxon>
    </lineage>
</organism>